<evidence type="ECO:0000259" key="4">
    <source>
        <dbReference type="Pfam" id="PF25917"/>
    </source>
</evidence>
<dbReference type="Gene3D" id="2.40.420.20">
    <property type="match status" value="1"/>
</dbReference>
<dbReference type="EMBL" id="JBHPBY010000299">
    <property type="protein sequence ID" value="MFC1852337.1"/>
    <property type="molecule type" value="Genomic_DNA"/>
</dbReference>
<dbReference type="Pfam" id="PF25917">
    <property type="entry name" value="BSH_RND"/>
    <property type="match status" value="1"/>
</dbReference>
<dbReference type="Gene3D" id="1.10.287.470">
    <property type="entry name" value="Helix hairpin bin"/>
    <property type="match status" value="1"/>
</dbReference>
<reference evidence="6 7" key="1">
    <citation type="submission" date="2024-09" db="EMBL/GenBank/DDBJ databases">
        <title>Laminarin stimulates single cell rates of sulfate reduction while oxygen inhibits transcriptomic activity in coastal marine sediment.</title>
        <authorList>
            <person name="Lindsay M."/>
            <person name="Orcutt B."/>
            <person name="Emerson D."/>
            <person name="Stepanauskas R."/>
            <person name="D'Angelo T."/>
        </authorList>
    </citation>
    <scope>NUCLEOTIDE SEQUENCE [LARGE SCALE GENOMIC DNA]</scope>
    <source>
        <strain evidence="6">SAG AM-311-K15</strain>
    </source>
</reference>
<evidence type="ECO:0000313" key="6">
    <source>
        <dbReference type="EMBL" id="MFC1852337.1"/>
    </source>
</evidence>
<dbReference type="Pfam" id="PF25876">
    <property type="entry name" value="HH_MFP_RND"/>
    <property type="match status" value="1"/>
</dbReference>
<dbReference type="InterPro" id="IPR058792">
    <property type="entry name" value="Beta-barrel_RND_2"/>
</dbReference>
<dbReference type="InterPro" id="IPR006143">
    <property type="entry name" value="RND_pump_MFP"/>
</dbReference>
<evidence type="ECO:0000313" key="7">
    <source>
        <dbReference type="Proteomes" id="UP001594351"/>
    </source>
</evidence>
<evidence type="ECO:0000256" key="1">
    <source>
        <dbReference type="ARBA" id="ARBA00009477"/>
    </source>
</evidence>
<protein>
    <submittedName>
        <fullName evidence="6">Efflux RND transporter periplasmic adaptor subunit</fullName>
    </submittedName>
</protein>
<keyword evidence="2" id="KW-0175">Coiled coil</keyword>
<dbReference type="InterPro" id="IPR058625">
    <property type="entry name" value="MdtA-like_BSH"/>
</dbReference>
<comment type="similarity">
    <text evidence="1">Belongs to the membrane fusion protein (MFP) (TC 8.A.1) family.</text>
</comment>
<name>A0ABV6Z1K1_UNCC1</name>
<feature type="coiled-coil region" evidence="2">
    <location>
        <begin position="110"/>
        <end position="189"/>
    </location>
</feature>
<evidence type="ECO:0000259" key="5">
    <source>
        <dbReference type="Pfam" id="PF25954"/>
    </source>
</evidence>
<keyword evidence="7" id="KW-1185">Reference proteome</keyword>
<dbReference type="NCBIfam" id="TIGR01730">
    <property type="entry name" value="RND_mfp"/>
    <property type="match status" value="1"/>
</dbReference>
<dbReference type="Proteomes" id="UP001594351">
    <property type="component" value="Unassembled WGS sequence"/>
</dbReference>
<dbReference type="PANTHER" id="PTHR30469">
    <property type="entry name" value="MULTIDRUG RESISTANCE PROTEIN MDTA"/>
    <property type="match status" value="1"/>
</dbReference>
<feature type="domain" description="Multidrug resistance protein MdtA-like alpha-helical hairpin" evidence="3">
    <location>
        <begin position="117"/>
        <end position="181"/>
    </location>
</feature>
<dbReference type="Pfam" id="PF25954">
    <property type="entry name" value="Beta-barrel_RND_2"/>
    <property type="match status" value="1"/>
</dbReference>
<feature type="domain" description="CusB-like beta-barrel" evidence="5">
    <location>
        <begin position="250"/>
        <end position="308"/>
    </location>
</feature>
<dbReference type="SUPFAM" id="SSF111369">
    <property type="entry name" value="HlyD-like secretion proteins"/>
    <property type="match status" value="1"/>
</dbReference>
<evidence type="ECO:0000259" key="3">
    <source>
        <dbReference type="Pfam" id="PF25876"/>
    </source>
</evidence>
<evidence type="ECO:0000256" key="2">
    <source>
        <dbReference type="SAM" id="Coils"/>
    </source>
</evidence>
<dbReference type="Gene3D" id="2.40.50.100">
    <property type="match status" value="1"/>
</dbReference>
<gene>
    <name evidence="6" type="ORF">ACFL27_19235</name>
</gene>
<dbReference type="InterPro" id="IPR058624">
    <property type="entry name" value="MdtA-like_HH"/>
</dbReference>
<comment type="caution">
    <text evidence="6">The sequence shown here is derived from an EMBL/GenBank/DDBJ whole genome shotgun (WGS) entry which is preliminary data.</text>
</comment>
<accession>A0ABV6Z1K1</accession>
<feature type="domain" description="Multidrug resistance protein MdtA-like barrel-sandwich hybrid" evidence="4">
    <location>
        <begin position="70"/>
        <end position="219"/>
    </location>
</feature>
<dbReference type="Gene3D" id="2.40.30.170">
    <property type="match status" value="1"/>
</dbReference>
<proteinExistence type="inferred from homology"/>
<organism evidence="6 7">
    <name type="scientific">candidate division CSSED10-310 bacterium</name>
    <dbReference type="NCBI Taxonomy" id="2855610"/>
    <lineage>
        <taxon>Bacteria</taxon>
        <taxon>Bacteria division CSSED10-310</taxon>
    </lineage>
</organism>
<sequence length="408" mass="43970">MVDLLQFLLTISVLIAILSGPIGCSKSTTTQKKNNGNADKRPISVVVEPLSRGTLQRTVQFLGELTTLESVQVAAEISGRLSKIVVQMGDRVSRHQLLATIDDTQLRAQLSEAKAALAVAEAAIRRATAEFHNAEAETNRKQPLIKKNLITQQEIDNLRTKVDSLTAARDLAEAQLKQARARVMILETQLGYTKIVAPFGGLIETRQLDPGAVVNPGMMIMKIVKVDPIIITFMVGEQLIGQIKDTLSQGQSAIAISLDAYEGETFQGSIARVSPVLKASNRSAKIEAELANPDGRLMPGMYGRVTFTLGKRENVIMVPLRALLAERNLINNSGGKQVTSGEQSVTERTRYLFVVDGDKVRLTTCLIGIDDGKHGEVVRGPAEGAMVVVEGQNDLVDGSPVIISGSGK</sequence>